<dbReference type="EMBL" id="CP013344">
    <property type="protein sequence ID" value="AMU91722.1"/>
    <property type="molecule type" value="Genomic_DNA"/>
</dbReference>
<evidence type="ECO:0000313" key="2">
    <source>
        <dbReference type="EMBL" id="AMU91722.1"/>
    </source>
</evidence>
<evidence type="ECO:0000313" key="3">
    <source>
        <dbReference type="Proteomes" id="UP000076088"/>
    </source>
</evidence>
<protein>
    <recommendedName>
        <fullName evidence="1">DUF4440 domain-containing protein</fullName>
    </recommendedName>
</protein>
<dbReference type="Proteomes" id="UP000076088">
    <property type="component" value="Chromosome"/>
</dbReference>
<keyword evidence="3" id="KW-1185">Reference proteome</keyword>
<dbReference type="SUPFAM" id="SSF54427">
    <property type="entry name" value="NTF2-like"/>
    <property type="match status" value="1"/>
</dbReference>
<reference evidence="3" key="1">
    <citation type="submission" date="2015-11" db="EMBL/GenBank/DDBJ databases">
        <title>Complete genome sequence of a polyethylene-glycol degrader Sphingopyxis macrogoltabida 203N (NBRC 111659).</title>
        <authorList>
            <person name="Yoshiyuki O."/>
            <person name="Shouta N."/>
            <person name="Nagata Y."/>
            <person name="Numata M."/>
            <person name="Tsuchikane K."/>
            <person name="Hosoyama A."/>
            <person name="Yamazoe A."/>
            <person name="Tsuda M."/>
            <person name="Fujita N."/>
            <person name="Kawai F."/>
        </authorList>
    </citation>
    <scope>NUCLEOTIDE SEQUENCE [LARGE SCALE GENOMIC DNA]</scope>
    <source>
        <strain evidence="3">203N</strain>
    </source>
</reference>
<dbReference type="Pfam" id="PF14534">
    <property type="entry name" value="DUF4440"/>
    <property type="match status" value="1"/>
</dbReference>
<organism evidence="2 3">
    <name type="scientific">Sphingopyxis macrogoltabida</name>
    <name type="common">Sphingomonas macrogoltabidus</name>
    <dbReference type="NCBI Taxonomy" id="33050"/>
    <lineage>
        <taxon>Bacteria</taxon>
        <taxon>Pseudomonadati</taxon>
        <taxon>Pseudomonadota</taxon>
        <taxon>Alphaproteobacteria</taxon>
        <taxon>Sphingomonadales</taxon>
        <taxon>Sphingomonadaceae</taxon>
        <taxon>Sphingopyxis</taxon>
    </lineage>
</organism>
<name>A0AAC9AXE1_SPHMC</name>
<evidence type="ECO:0000259" key="1">
    <source>
        <dbReference type="Pfam" id="PF14534"/>
    </source>
</evidence>
<accession>A0AAC9AXE1</accession>
<proteinExistence type="predicted"/>
<dbReference type="Gene3D" id="3.10.450.50">
    <property type="match status" value="1"/>
</dbReference>
<gene>
    <name evidence="2" type="ORF">ATM17_22170</name>
</gene>
<reference evidence="2 3" key="2">
    <citation type="journal article" date="2016" name="Genome Announc.">
        <title>Complete Genome Sequence of Sphingopyxis macrogoltabida Strain 203N (NBRC 111659), a Polyethylene Glycol Degrader.</title>
        <authorList>
            <person name="Ohtsubo Y."/>
            <person name="Nonoyama S."/>
            <person name="Nagata Y."/>
            <person name="Numata M."/>
            <person name="Tsuchikane K."/>
            <person name="Hosoyama A."/>
            <person name="Yamazoe A."/>
            <person name="Tsuda M."/>
            <person name="Fujita N."/>
            <person name="Kawai F."/>
        </authorList>
    </citation>
    <scope>NUCLEOTIDE SEQUENCE [LARGE SCALE GENOMIC DNA]</scope>
    <source>
        <strain evidence="2 3">203N</strain>
    </source>
</reference>
<dbReference type="InterPro" id="IPR027843">
    <property type="entry name" value="DUF4440"/>
</dbReference>
<dbReference type="InterPro" id="IPR032710">
    <property type="entry name" value="NTF2-like_dom_sf"/>
</dbReference>
<feature type="domain" description="DUF4440" evidence="1">
    <location>
        <begin position="4"/>
        <end position="97"/>
    </location>
</feature>
<dbReference type="AlphaFoldDB" id="A0AAC9AXE1"/>
<sequence length="109" mass="12160">MLGGDIAALDDLLDDDVRFTDQSGRRLSKDDDLAGHRSGLLRIETLEPVGAPDIRICGDYALVWVTVDLAGFYKDEAFFGRFAYSRIWRQKSGQWRVVLAHCSAIPDDG</sequence>